<feature type="domain" description="Beta-lactamase-related" evidence="1">
    <location>
        <begin position="22"/>
        <end position="281"/>
    </location>
</feature>
<sequence length="296" mass="31529">MTEDGVHGVSLDGYGRAAHVGRTDAVFAWWSFTKTILAIAALRLCHEQRLSLDTPFAGQPYTLRHLLQHRAGVPDYFALAAYHAAVARREPAWPRQKLLAATGSDQLEFAPGTGWRYSNVGYLFVRDAIEAATGSDLNTALEELVFGPLGLRRTRVARGPADLACVHGPSLRGYDPGWVYHGCVTGPATEAAAILATTMSGRLLRADSLAIMLERHELGGAIEGRPWTSHGYGLGLMIGTMAGAGRAIGHSGGGPEGVCAVYHFPDLREPRTIAAFTGGTDEGRAEWSAARLALGA</sequence>
<dbReference type="InterPro" id="IPR050789">
    <property type="entry name" value="Diverse_Enzym_Activities"/>
</dbReference>
<organism evidence="2 3">
    <name type="scientific">Jiella mangrovi</name>
    <dbReference type="NCBI Taxonomy" id="2821407"/>
    <lineage>
        <taxon>Bacteria</taxon>
        <taxon>Pseudomonadati</taxon>
        <taxon>Pseudomonadota</taxon>
        <taxon>Alphaproteobacteria</taxon>
        <taxon>Hyphomicrobiales</taxon>
        <taxon>Aurantimonadaceae</taxon>
        <taxon>Jiella</taxon>
    </lineage>
</organism>
<reference evidence="2 3" key="1">
    <citation type="submission" date="2021-04" db="EMBL/GenBank/DDBJ databases">
        <title>Whole genome sequence of Jiella sp. KSK16Y-1.</title>
        <authorList>
            <person name="Tuo L."/>
        </authorList>
    </citation>
    <scope>NUCLEOTIDE SEQUENCE [LARGE SCALE GENOMIC DNA]</scope>
    <source>
        <strain evidence="2 3">KSK16Y-1</strain>
    </source>
</reference>
<keyword evidence="3" id="KW-1185">Reference proteome</keyword>
<evidence type="ECO:0000313" key="3">
    <source>
        <dbReference type="Proteomes" id="UP000678276"/>
    </source>
</evidence>
<name>A0ABS4BF23_9HYPH</name>
<dbReference type="InterPro" id="IPR001466">
    <property type="entry name" value="Beta-lactam-related"/>
</dbReference>
<dbReference type="PANTHER" id="PTHR43283">
    <property type="entry name" value="BETA-LACTAMASE-RELATED"/>
    <property type="match status" value="1"/>
</dbReference>
<comment type="caution">
    <text evidence="2">The sequence shown here is derived from an EMBL/GenBank/DDBJ whole genome shotgun (WGS) entry which is preliminary data.</text>
</comment>
<evidence type="ECO:0000259" key="1">
    <source>
        <dbReference type="Pfam" id="PF00144"/>
    </source>
</evidence>
<dbReference type="Proteomes" id="UP000678276">
    <property type="component" value="Unassembled WGS sequence"/>
</dbReference>
<gene>
    <name evidence="2" type="ORF">J6595_07195</name>
</gene>
<dbReference type="RefSeq" id="WP_209593757.1">
    <property type="nucleotide sequence ID" value="NZ_JAGJCF010000003.1"/>
</dbReference>
<dbReference type="EMBL" id="JAGJCF010000003">
    <property type="protein sequence ID" value="MBP0615360.1"/>
    <property type="molecule type" value="Genomic_DNA"/>
</dbReference>
<dbReference type="Pfam" id="PF00144">
    <property type="entry name" value="Beta-lactamase"/>
    <property type="match status" value="1"/>
</dbReference>
<dbReference type="Gene3D" id="3.40.710.10">
    <property type="entry name" value="DD-peptidase/beta-lactamase superfamily"/>
    <property type="match status" value="1"/>
</dbReference>
<proteinExistence type="predicted"/>
<dbReference type="SUPFAM" id="SSF56601">
    <property type="entry name" value="beta-lactamase/transpeptidase-like"/>
    <property type="match status" value="1"/>
</dbReference>
<protein>
    <submittedName>
        <fullName evidence="2">Beta-lactamase family protein</fullName>
    </submittedName>
</protein>
<accession>A0ABS4BF23</accession>
<dbReference type="InterPro" id="IPR012338">
    <property type="entry name" value="Beta-lactam/transpept-like"/>
</dbReference>
<evidence type="ECO:0000313" key="2">
    <source>
        <dbReference type="EMBL" id="MBP0615360.1"/>
    </source>
</evidence>